<proteinExistence type="predicted"/>
<dbReference type="Gene3D" id="3.40.830.10">
    <property type="entry name" value="LigB-like"/>
    <property type="match status" value="1"/>
</dbReference>
<organism evidence="2 3">
    <name type="scientific">Ramazzottius varieornatus</name>
    <name type="common">Water bear</name>
    <name type="synonym">Tardigrade</name>
    <dbReference type="NCBI Taxonomy" id="947166"/>
    <lineage>
        <taxon>Eukaryota</taxon>
        <taxon>Metazoa</taxon>
        <taxon>Ecdysozoa</taxon>
        <taxon>Tardigrada</taxon>
        <taxon>Eutardigrada</taxon>
        <taxon>Parachela</taxon>
        <taxon>Hypsibioidea</taxon>
        <taxon>Ramazzottiidae</taxon>
        <taxon>Ramazzottius</taxon>
    </lineage>
</organism>
<evidence type="ECO:0000313" key="3">
    <source>
        <dbReference type="Proteomes" id="UP000186922"/>
    </source>
</evidence>
<dbReference type="GO" id="GO:0008198">
    <property type="term" value="F:ferrous iron binding"/>
    <property type="evidence" value="ECO:0007669"/>
    <property type="project" value="InterPro"/>
</dbReference>
<accession>A0A1D1UPD8</accession>
<evidence type="ECO:0000313" key="2">
    <source>
        <dbReference type="EMBL" id="GAU90380.1"/>
    </source>
</evidence>
<dbReference type="SUPFAM" id="SSF53213">
    <property type="entry name" value="LigB-like"/>
    <property type="match status" value="1"/>
</dbReference>
<dbReference type="GO" id="GO:0016702">
    <property type="term" value="F:oxidoreductase activity, acting on single donors with incorporation of molecular oxygen, incorporation of two atoms of oxygen"/>
    <property type="evidence" value="ECO:0007669"/>
    <property type="project" value="UniProtKB-ARBA"/>
</dbReference>
<sequence>MIVAAYVLPHGGLALDPSHTEFTSSTDQQLAQSLHDSLILSSQDVAEQNPDIIFLSTPHGFLDVDRFLVYLNHKAAGLASPDNCKDAKNGSVDLSITLAAKESLDLVQHLKKSHKVSGISVFGPPAGSSSPQIRLSADQSFDQTAMPLRWGEVIPLYFIPKMQDRRTIILSHPSRRYDHPETMIPELLHLGRSLFLQLDRLKERVVVIISADLAHTHQKDGPYGYSPSAQAFDDAIGEWLQTLEPAPLLETAATYVNEALSCGYTGLVLLHGMLSEDGLRTWKPNLLINAHPTYYGMAIASMKRSFN</sequence>
<evidence type="ECO:0000259" key="1">
    <source>
        <dbReference type="Pfam" id="PF02900"/>
    </source>
</evidence>
<reference evidence="2 3" key="1">
    <citation type="journal article" date="2016" name="Nat. Commun.">
        <title>Extremotolerant tardigrade genome and improved radiotolerance of human cultured cells by tardigrade-unique protein.</title>
        <authorList>
            <person name="Hashimoto T."/>
            <person name="Horikawa D.D."/>
            <person name="Saito Y."/>
            <person name="Kuwahara H."/>
            <person name="Kozuka-Hata H."/>
            <person name="Shin-I T."/>
            <person name="Minakuchi Y."/>
            <person name="Ohishi K."/>
            <person name="Motoyama A."/>
            <person name="Aizu T."/>
            <person name="Enomoto A."/>
            <person name="Kondo K."/>
            <person name="Tanaka S."/>
            <person name="Hara Y."/>
            <person name="Koshikawa S."/>
            <person name="Sagara H."/>
            <person name="Miura T."/>
            <person name="Yokobori S."/>
            <person name="Miyagawa K."/>
            <person name="Suzuki Y."/>
            <person name="Kubo T."/>
            <person name="Oyama M."/>
            <person name="Kohara Y."/>
            <person name="Fujiyama A."/>
            <person name="Arakawa K."/>
            <person name="Katayama T."/>
            <person name="Toyoda A."/>
            <person name="Kunieda T."/>
        </authorList>
    </citation>
    <scope>NUCLEOTIDE SEQUENCE [LARGE SCALE GENOMIC DNA]</scope>
    <source>
        <strain evidence="2 3">YOKOZUNA-1</strain>
    </source>
</reference>
<dbReference type="Proteomes" id="UP000186922">
    <property type="component" value="Unassembled WGS sequence"/>
</dbReference>
<comment type="caution">
    <text evidence="2">The sequence shown here is derived from an EMBL/GenBank/DDBJ whole genome shotgun (WGS) entry which is preliminary data.</text>
</comment>
<dbReference type="AlphaFoldDB" id="A0A1D1UPD8"/>
<name>A0A1D1UPD8_RAMVA</name>
<protein>
    <recommendedName>
        <fullName evidence="1">Extradiol ring-cleavage dioxygenase class III enzyme subunit B domain-containing protein</fullName>
    </recommendedName>
</protein>
<gene>
    <name evidence="2" type="primary">RvY_02802-1</name>
    <name evidence="2" type="synonym">RvY_02802.1</name>
    <name evidence="2" type="ORF">RvY_02802</name>
</gene>
<keyword evidence="3" id="KW-1185">Reference proteome</keyword>
<dbReference type="OrthoDB" id="2132071at2759"/>
<dbReference type="Pfam" id="PF02900">
    <property type="entry name" value="LigB"/>
    <property type="match status" value="1"/>
</dbReference>
<dbReference type="InterPro" id="IPR004183">
    <property type="entry name" value="Xdiol_dOase_suB"/>
</dbReference>
<dbReference type="EMBL" id="BDGG01000001">
    <property type="protein sequence ID" value="GAU90380.1"/>
    <property type="molecule type" value="Genomic_DNA"/>
</dbReference>
<feature type="domain" description="Extradiol ring-cleavage dioxygenase class III enzyme subunit B" evidence="1">
    <location>
        <begin position="24"/>
        <end position="287"/>
    </location>
</feature>